<comment type="caution">
    <text evidence="3">The sequence shown here is derived from an EMBL/GenBank/DDBJ whole genome shotgun (WGS) entry which is preliminary data.</text>
</comment>
<organism evidence="3 4">
    <name type="scientific">Taxus chinensis</name>
    <name type="common">Chinese yew</name>
    <name type="synonym">Taxus wallichiana var. chinensis</name>
    <dbReference type="NCBI Taxonomy" id="29808"/>
    <lineage>
        <taxon>Eukaryota</taxon>
        <taxon>Viridiplantae</taxon>
        <taxon>Streptophyta</taxon>
        <taxon>Embryophyta</taxon>
        <taxon>Tracheophyta</taxon>
        <taxon>Spermatophyta</taxon>
        <taxon>Pinopsida</taxon>
        <taxon>Pinidae</taxon>
        <taxon>Conifers II</taxon>
        <taxon>Cupressales</taxon>
        <taxon>Taxaceae</taxon>
        <taxon>Taxus</taxon>
    </lineage>
</organism>
<dbReference type="PANTHER" id="PTHR33604:SF1">
    <property type="entry name" value="GLYCOSYLTRANSFERASE FAMILY PROTEIN 2"/>
    <property type="match status" value="1"/>
</dbReference>
<feature type="compositionally biased region" description="Gly residues" evidence="1">
    <location>
        <begin position="1"/>
        <end position="18"/>
    </location>
</feature>
<dbReference type="InterPro" id="IPR029044">
    <property type="entry name" value="Nucleotide-diphossugar_trans"/>
</dbReference>
<keyword evidence="2" id="KW-0812">Transmembrane</keyword>
<feature type="non-terminal residue" evidence="3">
    <location>
        <position position="1"/>
    </location>
</feature>
<dbReference type="Proteomes" id="UP000824469">
    <property type="component" value="Unassembled WGS sequence"/>
</dbReference>
<gene>
    <name evidence="3" type="ORF">KI387_020101</name>
</gene>
<proteinExistence type="predicted"/>
<keyword evidence="4" id="KW-1185">Reference proteome</keyword>
<feature type="transmembrane region" description="Helical" evidence="2">
    <location>
        <begin position="44"/>
        <end position="65"/>
    </location>
</feature>
<keyword evidence="2" id="KW-1133">Transmembrane helix</keyword>
<keyword evidence="2" id="KW-0472">Membrane</keyword>
<dbReference type="CDD" id="cd00761">
    <property type="entry name" value="Glyco_tranf_GTA_type"/>
    <property type="match status" value="1"/>
</dbReference>
<dbReference type="PANTHER" id="PTHR33604">
    <property type="entry name" value="OSJNBA0004B13.7 PROTEIN"/>
    <property type="match status" value="1"/>
</dbReference>
<evidence type="ECO:0000313" key="3">
    <source>
        <dbReference type="EMBL" id="KAH9318332.1"/>
    </source>
</evidence>
<name>A0AA38GAD6_TAXCH</name>
<reference evidence="3 4" key="1">
    <citation type="journal article" date="2021" name="Nat. Plants">
        <title>The Taxus genome provides insights into paclitaxel biosynthesis.</title>
        <authorList>
            <person name="Xiong X."/>
            <person name="Gou J."/>
            <person name="Liao Q."/>
            <person name="Li Y."/>
            <person name="Zhou Q."/>
            <person name="Bi G."/>
            <person name="Li C."/>
            <person name="Du R."/>
            <person name="Wang X."/>
            <person name="Sun T."/>
            <person name="Guo L."/>
            <person name="Liang H."/>
            <person name="Lu P."/>
            <person name="Wu Y."/>
            <person name="Zhang Z."/>
            <person name="Ro D.K."/>
            <person name="Shang Y."/>
            <person name="Huang S."/>
            <person name="Yan J."/>
        </authorList>
    </citation>
    <scope>NUCLEOTIDE SEQUENCE [LARGE SCALE GENOMIC DNA]</scope>
    <source>
        <strain evidence="3">Ta-2019</strain>
    </source>
</reference>
<evidence type="ECO:0000256" key="1">
    <source>
        <dbReference type="SAM" id="MobiDB-lite"/>
    </source>
</evidence>
<evidence type="ECO:0000256" key="2">
    <source>
        <dbReference type="SAM" id="Phobius"/>
    </source>
</evidence>
<sequence>MAGNGNGDGNGIGNGNGNGSSENIARDLKRRNNSSSSRMRCGMAWLFMMQLVVAAYGTLVLLLMMSTVDLSPNHVSPDQHTPWPFHIAQDTWRGIVRATKSNLNLNQELNAVKRNRNHGSMLLEEVSSSNLNVLSPQDVCEFEEISFEQKKSNDLKMRRMKQELYTEILRFQQRTQGCETLRELLRMPSNTRQAKVTVILNHFKRKTLCAQLEALLRQTLPFHSVWVMALGSPNEASLRAIVDSYNNSRIFFVASTFDFKYFGRFQLALQAEGADYVYIVDDDMIPGRRVLEIFAHAAGTDKYRNSVLGSIGRILPFRQKDFSFPSYRKFGAKEAGIYLPDPAYDIIADRVFQVDFLSSAWFLSTQLVKTLFIENPFTFATGEDLHLSYQVQKYRGGGSFVLPIEPNDKETWADSEHRLAYVSETTVIFKDVIEVRDKQWWQYMSRGYVTQWARMYPQQIDVLFYAHTLSEVADLAPLIIRYRNTPSRKAYVVVSGGSHCPCEQAAVMLGMPQTVCSERRFKFFDLGVGTTGVGAGGSDVPIVQEVYASMKGLISIHGPSAIVTVADLNSAVRDGLILAVGKDSSTVLIQLPRVSIPYVSWMVDIKPAALK</sequence>
<dbReference type="EMBL" id="JAHRHJ020000004">
    <property type="protein sequence ID" value="KAH9318332.1"/>
    <property type="molecule type" value="Genomic_DNA"/>
</dbReference>
<accession>A0AA38GAD6</accession>
<evidence type="ECO:0000313" key="4">
    <source>
        <dbReference type="Proteomes" id="UP000824469"/>
    </source>
</evidence>
<dbReference type="SUPFAM" id="SSF53448">
    <property type="entry name" value="Nucleotide-diphospho-sugar transferases"/>
    <property type="match status" value="1"/>
</dbReference>
<dbReference type="AlphaFoldDB" id="A0AA38GAD6"/>
<protein>
    <submittedName>
        <fullName evidence="3">Uncharacterized protein</fullName>
    </submittedName>
</protein>
<dbReference type="Gene3D" id="3.90.550.10">
    <property type="entry name" value="Spore Coat Polysaccharide Biosynthesis Protein SpsA, Chain A"/>
    <property type="match status" value="1"/>
</dbReference>
<feature type="region of interest" description="Disordered" evidence="1">
    <location>
        <begin position="1"/>
        <end position="24"/>
    </location>
</feature>